<reference evidence="3 4" key="1">
    <citation type="journal article" date="2013" name="Antonie Van Leeuwenhoek">
        <title>Dongia rigui sp. nov., isolated from freshwater of a large wetland in Korea.</title>
        <authorList>
            <person name="Baik K.S."/>
            <person name="Hwang Y.M."/>
            <person name="Choi J.S."/>
            <person name="Kwon J."/>
            <person name="Seong C.N."/>
        </authorList>
    </citation>
    <scope>NUCLEOTIDE SEQUENCE [LARGE SCALE GENOMIC DNA]</scope>
    <source>
        <strain evidence="3 4">04SU4-P</strain>
    </source>
</reference>
<comment type="caution">
    <text evidence="3">The sequence shown here is derived from an EMBL/GenBank/DDBJ whole genome shotgun (WGS) entry which is preliminary data.</text>
</comment>
<keyword evidence="4" id="KW-1185">Reference proteome</keyword>
<feature type="domain" description="Flagellar protein FlgJ N-terminal" evidence="2">
    <location>
        <begin position="55"/>
        <end position="96"/>
    </location>
</feature>
<accession>A0ABU5DT63</accession>
<organism evidence="3 4">
    <name type="scientific">Dongia rigui</name>
    <dbReference type="NCBI Taxonomy" id="940149"/>
    <lineage>
        <taxon>Bacteria</taxon>
        <taxon>Pseudomonadati</taxon>
        <taxon>Pseudomonadota</taxon>
        <taxon>Alphaproteobacteria</taxon>
        <taxon>Rhodospirillales</taxon>
        <taxon>Dongiaceae</taxon>
        <taxon>Dongia</taxon>
    </lineage>
</organism>
<gene>
    <name evidence="3" type="ORF">SMD31_01335</name>
</gene>
<dbReference type="EMBL" id="JAXCLX010000001">
    <property type="protein sequence ID" value="MDY0870539.1"/>
    <property type="molecule type" value="Genomic_DNA"/>
</dbReference>
<evidence type="ECO:0000259" key="2">
    <source>
        <dbReference type="Pfam" id="PF10135"/>
    </source>
</evidence>
<protein>
    <submittedName>
        <fullName evidence="3">Rod-binding protein</fullName>
    </submittedName>
</protein>
<dbReference type="Pfam" id="PF10135">
    <property type="entry name" value="Rod-binding"/>
    <property type="match status" value="1"/>
</dbReference>
<evidence type="ECO:0000313" key="4">
    <source>
        <dbReference type="Proteomes" id="UP001271769"/>
    </source>
</evidence>
<name>A0ABU5DT63_9PROT</name>
<proteinExistence type="predicted"/>
<evidence type="ECO:0000313" key="3">
    <source>
        <dbReference type="EMBL" id="MDY0870539.1"/>
    </source>
</evidence>
<dbReference type="RefSeq" id="WP_320498807.1">
    <property type="nucleotide sequence ID" value="NZ_JAXCLX010000001.1"/>
</dbReference>
<dbReference type="InterPro" id="IPR019301">
    <property type="entry name" value="Flagellar_prot_FlgJ_N"/>
</dbReference>
<sequence>MTDLSTSPVMMDPRLQATPGVKQMPRNAAGIAKVAEDFEAFFAGLVFDQISSDVEPDPVTGGGEGEDMFKGLLNQEYGKAIARTHSLGIADIVQKQLLQIQEVA</sequence>
<dbReference type="Proteomes" id="UP001271769">
    <property type="component" value="Unassembled WGS sequence"/>
</dbReference>
<evidence type="ECO:0000256" key="1">
    <source>
        <dbReference type="SAM" id="MobiDB-lite"/>
    </source>
</evidence>
<feature type="region of interest" description="Disordered" evidence="1">
    <location>
        <begin position="1"/>
        <end position="22"/>
    </location>
</feature>